<dbReference type="Pfam" id="PF20329">
    <property type="entry name" value="DUF6624"/>
    <property type="match status" value="1"/>
</dbReference>
<dbReference type="Proteomes" id="UP000190675">
    <property type="component" value="Chromosome I"/>
</dbReference>
<accession>A0A1M5TDF4</accession>
<gene>
    <name evidence="2" type="ORF">SAMN05444169_7702</name>
</gene>
<evidence type="ECO:0000313" key="3">
    <source>
        <dbReference type="Proteomes" id="UP000190675"/>
    </source>
</evidence>
<feature type="region of interest" description="Disordered" evidence="1">
    <location>
        <begin position="170"/>
        <end position="189"/>
    </location>
</feature>
<reference evidence="2 3" key="1">
    <citation type="submission" date="2016-11" db="EMBL/GenBank/DDBJ databases">
        <authorList>
            <person name="Jaros S."/>
            <person name="Januszkiewicz K."/>
            <person name="Wedrychowicz H."/>
        </authorList>
    </citation>
    <scope>NUCLEOTIDE SEQUENCE [LARGE SCALE GENOMIC DNA]</scope>
    <source>
        <strain evidence="2 3">GAS242</strain>
    </source>
</reference>
<organism evidence="2 3">
    <name type="scientific">Bradyrhizobium erythrophlei</name>
    <dbReference type="NCBI Taxonomy" id="1437360"/>
    <lineage>
        <taxon>Bacteria</taxon>
        <taxon>Pseudomonadati</taxon>
        <taxon>Pseudomonadota</taxon>
        <taxon>Alphaproteobacteria</taxon>
        <taxon>Hyphomicrobiales</taxon>
        <taxon>Nitrobacteraceae</taxon>
        <taxon>Bradyrhizobium</taxon>
    </lineage>
</organism>
<dbReference type="EMBL" id="LT670818">
    <property type="protein sequence ID" value="SHH48748.1"/>
    <property type="molecule type" value="Genomic_DNA"/>
</dbReference>
<dbReference type="InterPro" id="IPR046732">
    <property type="entry name" value="DUF6624"/>
</dbReference>
<dbReference type="AlphaFoldDB" id="A0A1M5TDF4"/>
<sequence>MYRCCNFASKEASSRASVQLVALEQHQLKAVHLLKGHTLGYHFGMDCRTTDELIAMAEHDRKVSDELAASGALYEGYDPRMAAVHEKNALRLRAIMAQIGWPTERLVGKRAADAAWLIAQHAIAHPEFQRSCLKLLAAAAHEHLVPAWQPAMLEDRIRVFEGRPQLYGTQLEPDAHGNMRPHTIEDPDGVDERRRAVSLEPLAEILARAKPQPLPADRKRFEHDYHEWLIAVGWRTRPQSWSKGPA</sequence>
<proteinExistence type="predicted"/>
<feature type="compositionally biased region" description="Basic and acidic residues" evidence="1">
    <location>
        <begin position="173"/>
        <end position="189"/>
    </location>
</feature>
<evidence type="ECO:0000256" key="1">
    <source>
        <dbReference type="SAM" id="MobiDB-lite"/>
    </source>
</evidence>
<evidence type="ECO:0000313" key="2">
    <source>
        <dbReference type="EMBL" id="SHH48748.1"/>
    </source>
</evidence>
<protein>
    <submittedName>
        <fullName evidence="2">Uncharacterized protein</fullName>
    </submittedName>
</protein>
<name>A0A1M5TDF4_9BRAD</name>